<sequence>MLSSTTRVSINTSESYCKLRSPLLLMAHYVYVCMLGVKYCPETLRHCFASHTLL</sequence>
<organism evidence="1 2">
    <name type="scientific">Geodia barretti</name>
    <name type="common">Barrett's horny sponge</name>
    <dbReference type="NCBI Taxonomy" id="519541"/>
    <lineage>
        <taxon>Eukaryota</taxon>
        <taxon>Metazoa</taxon>
        <taxon>Porifera</taxon>
        <taxon>Demospongiae</taxon>
        <taxon>Heteroscleromorpha</taxon>
        <taxon>Tetractinellida</taxon>
        <taxon>Astrophorina</taxon>
        <taxon>Geodiidae</taxon>
        <taxon>Geodia</taxon>
    </lineage>
</organism>
<proteinExistence type="predicted"/>
<accession>A0AA35S0Z4</accession>
<dbReference type="EMBL" id="CASHTH010001855">
    <property type="protein sequence ID" value="CAI8020929.1"/>
    <property type="molecule type" value="Genomic_DNA"/>
</dbReference>
<gene>
    <name evidence="1" type="ORF">GBAR_LOCUS12467</name>
</gene>
<protein>
    <submittedName>
        <fullName evidence="1">Uncharacterized protein</fullName>
    </submittedName>
</protein>
<evidence type="ECO:0000313" key="2">
    <source>
        <dbReference type="Proteomes" id="UP001174909"/>
    </source>
</evidence>
<name>A0AA35S0Z4_GEOBA</name>
<reference evidence="1" key="1">
    <citation type="submission" date="2023-03" db="EMBL/GenBank/DDBJ databases">
        <authorList>
            <person name="Steffen K."/>
            <person name="Cardenas P."/>
        </authorList>
    </citation>
    <scope>NUCLEOTIDE SEQUENCE</scope>
</reference>
<evidence type="ECO:0000313" key="1">
    <source>
        <dbReference type="EMBL" id="CAI8020929.1"/>
    </source>
</evidence>
<keyword evidence="2" id="KW-1185">Reference proteome</keyword>
<dbReference type="AlphaFoldDB" id="A0AA35S0Z4"/>
<dbReference type="Proteomes" id="UP001174909">
    <property type="component" value="Unassembled WGS sequence"/>
</dbReference>
<comment type="caution">
    <text evidence="1">The sequence shown here is derived from an EMBL/GenBank/DDBJ whole genome shotgun (WGS) entry which is preliminary data.</text>
</comment>
<feature type="non-terminal residue" evidence="1">
    <location>
        <position position="54"/>
    </location>
</feature>